<feature type="compositionally biased region" description="Low complexity" evidence="2">
    <location>
        <begin position="42"/>
        <end position="64"/>
    </location>
</feature>
<dbReference type="PANTHER" id="PTHR33392">
    <property type="entry name" value="POLYISOPRENYL-TEICHOIC ACID--PEPTIDOGLYCAN TEICHOIC ACID TRANSFERASE TAGU"/>
    <property type="match status" value="1"/>
</dbReference>
<dbReference type="NCBIfam" id="TIGR00350">
    <property type="entry name" value="lytR_cpsA_psr"/>
    <property type="match status" value="1"/>
</dbReference>
<comment type="similarity">
    <text evidence="1">Belongs to the LytR/CpsA/Psr (LCP) family.</text>
</comment>
<gene>
    <name evidence="6" type="ORF">GCM10023191_093750</name>
</gene>
<feature type="domain" description="LytR/CpsA/Psr regulator C-terminal" evidence="5">
    <location>
        <begin position="439"/>
        <end position="512"/>
    </location>
</feature>
<dbReference type="InterPro" id="IPR027381">
    <property type="entry name" value="LytR/CpsA/Psr_C"/>
</dbReference>
<proteinExistence type="inferred from homology"/>
<reference evidence="7" key="1">
    <citation type="journal article" date="2019" name="Int. J. Syst. Evol. Microbiol.">
        <title>The Global Catalogue of Microorganisms (GCM) 10K type strain sequencing project: providing services to taxonomists for standard genome sequencing and annotation.</title>
        <authorList>
            <consortium name="The Broad Institute Genomics Platform"/>
            <consortium name="The Broad Institute Genome Sequencing Center for Infectious Disease"/>
            <person name="Wu L."/>
            <person name="Ma J."/>
        </authorList>
    </citation>
    <scope>NUCLEOTIDE SEQUENCE [LARGE SCALE GENOMIC DNA]</scope>
    <source>
        <strain evidence="7">JCM 17933</strain>
    </source>
</reference>
<keyword evidence="3" id="KW-1133">Transmembrane helix</keyword>
<feature type="compositionally biased region" description="Basic and acidic residues" evidence="2">
    <location>
        <begin position="9"/>
        <end position="39"/>
    </location>
</feature>
<evidence type="ECO:0008006" key="8">
    <source>
        <dbReference type="Google" id="ProtNLM"/>
    </source>
</evidence>
<dbReference type="Pfam" id="PF13399">
    <property type="entry name" value="LytR_C"/>
    <property type="match status" value="1"/>
</dbReference>
<dbReference type="Pfam" id="PF03816">
    <property type="entry name" value="LytR_cpsA_psr"/>
    <property type="match status" value="1"/>
</dbReference>
<dbReference type="EMBL" id="BAABHF010000061">
    <property type="protein sequence ID" value="GAA4518915.1"/>
    <property type="molecule type" value="Genomic_DNA"/>
</dbReference>
<feature type="transmembrane region" description="Helical" evidence="3">
    <location>
        <begin position="106"/>
        <end position="128"/>
    </location>
</feature>
<dbReference type="Gene3D" id="3.40.630.190">
    <property type="entry name" value="LCP protein"/>
    <property type="match status" value="1"/>
</dbReference>
<protein>
    <recommendedName>
        <fullName evidence="8">LytR family transcriptional regulator</fullName>
    </recommendedName>
</protein>
<sequence length="537" mass="57688">MADNGADGPAKDVDPRPEPTEPEPTKAEPTEPEPTKAEPTEPETTGPEPTEAGLTEVEAGSVEPEPGEAEEATATEDGNGDGGEPPAAKPDASEPVRPARRRRRGLRWVAGIAAFVVLAAGGTVVYLYEHFEGNIHKEHVEDQLGANRPAKLNKSMNILLLGSDSRDGANKAYWSPDISGERSDTTILLHISPNRDHAVAVSFPRDSMVQVPGCTKKNGQKVAPYFGMLNSAFAYAGAPCTWKTIESTTDIHIDHYVKIDFTGFKRVVDALGGVEICVPHAVYDPRANLSLKAGRQVVKGNDALGYVRTRYGLGDGSDLERIQRQQKFMASVVNKATSSSMFTDPAKMYRFLDAVTKSIATDDKLSVSAMRKLATSLRGMTAGTVRFVTVPTQVYPRDPNRVQWNTAEAKPLFEAIRKDDALPAPAPAPPQAEQPKPQEVKVRVVNGSKKVIKDLRARHFRVTAAKGPVQQETRILYGTGAERQADALGVAVPGVRILPDATVPPGTVSLVVAPAGVQVTPEIPKVNGEIKADQVPC</sequence>
<evidence type="ECO:0000256" key="1">
    <source>
        <dbReference type="ARBA" id="ARBA00006068"/>
    </source>
</evidence>
<evidence type="ECO:0000259" key="5">
    <source>
        <dbReference type="Pfam" id="PF13399"/>
    </source>
</evidence>
<feature type="region of interest" description="Disordered" evidence="2">
    <location>
        <begin position="1"/>
        <end position="100"/>
    </location>
</feature>
<comment type="caution">
    <text evidence="6">The sequence shown here is derived from an EMBL/GenBank/DDBJ whole genome shotgun (WGS) entry which is preliminary data.</text>
</comment>
<evidence type="ECO:0000256" key="3">
    <source>
        <dbReference type="SAM" id="Phobius"/>
    </source>
</evidence>
<dbReference type="RefSeq" id="WP_345475117.1">
    <property type="nucleotide sequence ID" value="NZ_BAABHF010000061.1"/>
</dbReference>
<evidence type="ECO:0000259" key="4">
    <source>
        <dbReference type="Pfam" id="PF03816"/>
    </source>
</evidence>
<dbReference type="InterPro" id="IPR050922">
    <property type="entry name" value="LytR/CpsA/Psr_CW_biosynth"/>
</dbReference>
<dbReference type="Proteomes" id="UP001500503">
    <property type="component" value="Unassembled WGS sequence"/>
</dbReference>
<evidence type="ECO:0000313" key="7">
    <source>
        <dbReference type="Proteomes" id="UP001500503"/>
    </source>
</evidence>
<feature type="domain" description="Cell envelope-related transcriptional attenuator" evidence="4">
    <location>
        <begin position="182"/>
        <end position="337"/>
    </location>
</feature>
<accession>A0ABP8R680</accession>
<organism evidence="6 7">
    <name type="scientific">Actinoallomurus oryzae</name>
    <dbReference type="NCBI Taxonomy" id="502180"/>
    <lineage>
        <taxon>Bacteria</taxon>
        <taxon>Bacillati</taxon>
        <taxon>Actinomycetota</taxon>
        <taxon>Actinomycetes</taxon>
        <taxon>Streptosporangiales</taxon>
        <taxon>Thermomonosporaceae</taxon>
        <taxon>Actinoallomurus</taxon>
    </lineage>
</organism>
<feature type="compositionally biased region" description="Acidic residues" evidence="2">
    <location>
        <begin position="65"/>
        <end position="74"/>
    </location>
</feature>
<keyword evidence="3" id="KW-0812">Transmembrane</keyword>
<keyword evidence="7" id="KW-1185">Reference proteome</keyword>
<name>A0ABP8R680_9ACTN</name>
<evidence type="ECO:0000313" key="6">
    <source>
        <dbReference type="EMBL" id="GAA4518915.1"/>
    </source>
</evidence>
<dbReference type="PANTHER" id="PTHR33392:SF6">
    <property type="entry name" value="POLYISOPRENYL-TEICHOIC ACID--PEPTIDOGLYCAN TEICHOIC ACID TRANSFERASE TAGU"/>
    <property type="match status" value="1"/>
</dbReference>
<evidence type="ECO:0000256" key="2">
    <source>
        <dbReference type="SAM" id="MobiDB-lite"/>
    </source>
</evidence>
<keyword evidence="3" id="KW-0472">Membrane</keyword>
<dbReference type="InterPro" id="IPR004474">
    <property type="entry name" value="LytR_CpsA_psr"/>
</dbReference>